<dbReference type="PANTHER" id="PTHR48007">
    <property type="entry name" value="LEUCINE-RICH REPEAT RECEPTOR-LIKE PROTEIN KINASE PXC1"/>
    <property type="match status" value="1"/>
</dbReference>
<keyword evidence="2" id="KW-1185">Reference proteome</keyword>
<dbReference type="SUPFAM" id="SSF52058">
    <property type="entry name" value="L domain-like"/>
    <property type="match status" value="1"/>
</dbReference>
<evidence type="ECO:0000313" key="2">
    <source>
        <dbReference type="Proteomes" id="UP000734854"/>
    </source>
</evidence>
<dbReference type="Gene3D" id="3.80.10.10">
    <property type="entry name" value="Ribonuclease Inhibitor"/>
    <property type="match status" value="1"/>
</dbReference>
<name>A0A8J5GEQ5_ZINOF</name>
<accession>A0A8J5GEQ5</accession>
<gene>
    <name evidence="1" type="ORF">ZIOFF_042234</name>
</gene>
<sequence length="99" mass="10978">MPAVVKLRSAVYLSRNKFSGETPDGAFEGMSWLKKLYLADNGFSGPMPKSLACLLKLLELQLDNNRFRGSIPIIQSWSAKLVNLSNNHLELGRADSGWP</sequence>
<dbReference type="AlphaFoldDB" id="A0A8J5GEQ5"/>
<protein>
    <submittedName>
        <fullName evidence="1">Uncharacterized protein</fullName>
    </submittedName>
</protein>
<proteinExistence type="predicted"/>
<organism evidence="1 2">
    <name type="scientific">Zingiber officinale</name>
    <name type="common">Ginger</name>
    <name type="synonym">Amomum zingiber</name>
    <dbReference type="NCBI Taxonomy" id="94328"/>
    <lineage>
        <taxon>Eukaryota</taxon>
        <taxon>Viridiplantae</taxon>
        <taxon>Streptophyta</taxon>
        <taxon>Embryophyta</taxon>
        <taxon>Tracheophyta</taxon>
        <taxon>Spermatophyta</taxon>
        <taxon>Magnoliopsida</taxon>
        <taxon>Liliopsida</taxon>
        <taxon>Zingiberales</taxon>
        <taxon>Zingiberaceae</taxon>
        <taxon>Zingiber</taxon>
    </lineage>
</organism>
<reference evidence="1 2" key="1">
    <citation type="submission" date="2020-08" db="EMBL/GenBank/DDBJ databases">
        <title>Plant Genome Project.</title>
        <authorList>
            <person name="Zhang R.-G."/>
        </authorList>
    </citation>
    <scope>NUCLEOTIDE SEQUENCE [LARGE SCALE GENOMIC DNA]</scope>
    <source>
        <tissue evidence="1">Rhizome</tissue>
    </source>
</reference>
<comment type="caution">
    <text evidence="1">The sequence shown here is derived from an EMBL/GenBank/DDBJ whole genome shotgun (WGS) entry which is preliminary data.</text>
</comment>
<dbReference type="PANTHER" id="PTHR48007:SF49">
    <property type="entry name" value="OS08G0521200 PROTEIN"/>
    <property type="match status" value="1"/>
</dbReference>
<evidence type="ECO:0000313" key="1">
    <source>
        <dbReference type="EMBL" id="KAG6502342.1"/>
    </source>
</evidence>
<dbReference type="Pfam" id="PF13855">
    <property type="entry name" value="LRR_8"/>
    <property type="match status" value="1"/>
</dbReference>
<dbReference type="InterPro" id="IPR032675">
    <property type="entry name" value="LRR_dom_sf"/>
</dbReference>
<dbReference type="InterPro" id="IPR046959">
    <property type="entry name" value="PRK1-6/SRF4-like"/>
</dbReference>
<dbReference type="EMBL" id="JACMSC010000011">
    <property type="protein sequence ID" value="KAG6502342.1"/>
    <property type="molecule type" value="Genomic_DNA"/>
</dbReference>
<dbReference type="InterPro" id="IPR001611">
    <property type="entry name" value="Leu-rich_rpt"/>
</dbReference>
<dbReference type="Proteomes" id="UP000734854">
    <property type="component" value="Unassembled WGS sequence"/>
</dbReference>